<keyword evidence="2" id="KW-1185">Reference proteome</keyword>
<feature type="non-terminal residue" evidence="1">
    <location>
        <position position="1"/>
    </location>
</feature>
<dbReference type="AlphaFoldDB" id="A0A0L0FKX0"/>
<dbReference type="RefSeq" id="XP_014151003.1">
    <property type="nucleotide sequence ID" value="XM_014295528.1"/>
</dbReference>
<dbReference type="Proteomes" id="UP000054560">
    <property type="component" value="Unassembled WGS sequence"/>
</dbReference>
<sequence>DEDSSVMRDDSFLGACAVFMGGQQMRFPSAHQRQRLITHGTAELRRALTVPQTMQPRAVCDHSEGPALAQRLQRENGMTGTELCDCLLTTPHTRVGVSQHLLSALDTWAAHEGRCLPRL</sequence>
<dbReference type="GeneID" id="25910935"/>
<proteinExistence type="predicted"/>
<evidence type="ECO:0000313" key="1">
    <source>
        <dbReference type="EMBL" id="KNC77101.1"/>
    </source>
</evidence>
<accession>A0A0L0FKX0</accession>
<evidence type="ECO:0000313" key="2">
    <source>
        <dbReference type="Proteomes" id="UP000054560"/>
    </source>
</evidence>
<organism evidence="1 2">
    <name type="scientific">Sphaeroforma arctica JP610</name>
    <dbReference type="NCBI Taxonomy" id="667725"/>
    <lineage>
        <taxon>Eukaryota</taxon>
        <taxon>Ichthyosporea</taxon>
        <taxon>Ichthyophonida</taxon>
        <taxon>Sphaeroforma</taxon>
    </lineage>
</organism>
<name>A0A0L0FKX0_9EUKA</name>
<reference evidence="1 2" key="1">
    <citation type="submission" date="2011-02" db="EMBL/GenBank/DDBJ databases">
        <title>The Genome Sequence of Sphaeroforma arctica JP610.</title>
        <authorList>
            <consortium name="The Broad Institute Genome Sequencing Platform"/>
            <person name="Russ C."/>
            <person name="Cuomo C."/>
            <person name="Young S.K."/>
            <person name="Zeng Q."/>
            <person name="Gargeya S."/>
            <person name="Alvarado L."/>
            <person name="Berlin A."/>
            <person name="Chapman S.B."/>
            <person name="Chen Z."/>
            <person name="Freedman E."/>
            <person name="Gellesch M."/>
            <person name="Goldberg J."/>
            <person name="Griggs A."/>
            <person name="Gujja S."/>
            <person name="Heilman E."/>
            <person name="Heiman D."/>
            <person name="Howarth C."/>
            <person name="Mehta T."/>
            <person name="Neiman D."/>
            <person name="Pearson M."/>
            <person name="Roberts A."/>
            <person name="Saif S."/>
            <person name="Shea T."/>
            <person name="Shenoy N."/>
            <person name="Sisk P."/>
            <person name="Stolte C."/>
            <person name="Sykes S."/>
            <person name="White J."/>
            <person name="Yandava C."/>
            <person name="Burger G."/>
            <person name="Gray M.W."/>
            <person name="Holland P.W.H."/>
            <person name="King N."/>
            <person name="Lang F.B.F."/>
            <person name="Roger A.J."/>
            <person name="Ruiz-Trillo I."/>
            <person name="Haas B."/>
            <person name="Nusbaum C."/>
            <person name="Birren B."/>
        </authorList>
    </citation>
    <scope>NUCLEOTIDE SEQUENCE [LARGE SCALE GENOMIC DNA]</scope>
    <source>
        <strain evidence="1 2">JP610</strain>
    </source>
</reference>
<dbReference type="EMBL" id="KQ242842">
    <property type="protein sequence ID" value="KNC77101.1"/>
    <property type="molecule type" value="Genomic_DNA"/>
</dbReference>
<gene>
    <name evidence="1" type="ORF">SARC_10431</name>
</gene>
<protein>
    <submittedName>
        <fullName evidence="1">Uncharacterized protein</fullName>
    </submittedName>
</protein>